<organism evidence="1 2">
    <name type="scientific">Verticillium longisporum</name>
    <name type="common">Verticillium dahliae var. longisporum</name>
    <dbReference type="NCBI Taxonomy" id="100787"/>
    <lineage>
        <taxon>Eukaryota</taxon>
        <taxon>Fungi</taxon>
        <taxon>Dikarya</taxon>
        <taxon>Ascomycota</taxon>
        <taxon>Pezizomycotina</taxon>
        <taxon>Sordariomycetes</taxon>
        <taxon>Hypocreomycetidae</taxon>
        <taxon>Glomerellales</taxon>
        <taxon>Plectosphaerellaceae</taxon>
        <taxon>Verticillium</taxon>
    </lineage>
</organism>
<comment type="caution">
    <text evidence="1">The sequence shown here is derived from an EMBL/GenBank/DDBJ whole genome shotgun (WGS) entry which is preliminary data.</text>
</comment>
<proteinExistence type="predicted"/>
<reference evidence="1" key="1">
    <citation type="journal article" date="2021" name="Mol. Plant Pathol.">
        <title>A 20-kb lineage-specific genomic region tames virulence in pathogenic amphidiploid Verticillium longisporum.</title>
        <authorList>
            <person name="Harting R."/>
            <person name="Starke J."/>
            <person name="Kusch H."/>
            <person name="Poggeler S."/>
            <person name="Maurus I."/>
            <person name="Schluter R."/>
            <person name="Landesfeind M."/>
            <person name="Bulla I."/>
            <person name="Nowrousian M."/>
            <person name="de Jonge R."/>
            <person name="Stahlhut G."/>
            <person name="Hoff K.J."/>
            <person name="Asshauer K.P."/>
            <person name="Thurmer A."/>
            <person name="Stanke M."/>
            <person name="Daniel R."/>
            <person name="Morgenstern B."/>
            <person name="Thomma B.P.H.J."/>
            <person name="Kronstad J.W."/>
            <person name="Braus-Stromeyer S.A."/>
            <person name="Braus G.H."/>
        </authorList>
    </citation>
    <scope>NUCLEOTIDE SEQUENCE</scope>
    <source>
        <strain evidence="1">Vl32</strain>
    </source>
</reference>
<dbReference type="EMBL" id="JAEMWZ010000198">
    <property type="protein sequence ID" value="KAG7131763.1"/>
    <property type="molecule type" value="Genomic_DNA"/>
</dbReference>
<accession>A0A8I2ZK82</accession>
<dbReference type="Proteomes" id="UP000689129">
    <property type="component" value="Unassembled WGS sequence"/>
</dbReference>
<protein>
    <submittedName>
        <fullName evidence="1">Uncharacterized protein</fullName>
    </submittedName>
</protein>
<evidence type="ECO:0000313" key="2">
    <source>
        <dbReference type="Proteomes" id="UP000689129"/>
    </source>
</evidence>
<evidence type="ECO:0000313" key="1">
    <source>
        <dbReference type="EMBL" id="KAG7131763.1"/>
    </source>
</evidence>
<dbReference type="AlphaFoldDB" id="A0A8I2ZK82"/>
<name>A0A8I2ZK82_VERLO</name>
<sequence length="102" mass="11424">MECYTTITPAVIQATMSPADSPGEELHTARHVAINYWTGWLGQGMHEAGCELSPEVLSWVASIWSRPSPAFRIFSISPLITARNSQSRIPLFFKFITTLKRD</sequence>
<gene>
    <name evidence="1" type="ORF">HYQ45_009741</name>
</gene>